<dbReference type="GO" id="GO:0003700">
    <property type="term" value="F:DNA-binding transcription factor activity"/>
    <property type="evidence" value="ECO:0007669"/>
    <property type="project" value="InterPro"/>
</dbReference>
<reference evidence="5" key="1">
    <citation type="submission" date="2016-04" db="EMBL/GenBank/DDBJ databases">
        <authorList>
            <person name="Evans L.H."/>
            <person name="Alamgir A."/>
            <person name="Owens N."/>
            <person name="Weber N.D."/>
            <person name="Virtaneva K."/>
            <person name="Barbian K."/>
            <person name="Babar A."/>
            <person name="Rosenke K."/>
        </authorList>
    </citation>
    <scope>NUCLEOTIDE SEQUENCE</scope>
    <source>
        <strain evidence="5">86</strain>
    </source>
</reference>
<evidence type="ECO:0000259" key="4">
    <source>
        <dbReference type="PROSITE" id="PS01124"/>
    </source>
</evidence>
<sequence length="338" mass="38099">MTATQREKQIHGEGVEVLGRDEDCTIYRLSDDTGDVVMTSYHVFPGIDLIYNDVHMRSCTIGRAPLGDMIEINHCREGRIECELRDEFFYLSQGDLAISRKDDAGHASYFPLSHYHGITIMIDLERTPCCLECFLKDVDVCPSSLADKFCGGSDCFVMRARPCMEHIFSELYSVPDCIRKGYFKVKILEILLFLSGMESDKNTLERCCYPAAQVALAKEVCRYLSEHMDCRVTISQLAERFKVSQTLLKDSFRGVYGVSVYAWIRTQKMRSAALMLLKTDKRILDIAGRHGYDNGSKFAKAFQDVMGMTPNAYRCSVRADGIRAAAAENDGGPTPNFL</sequence>
<dbReference type="Gene3D" id="1.10.10.60">
    <property type="entry name" value="Homeodomain-like"/>
    <property type="match status" value="1"/>
</dbReference>
<dbReference type="AlphaFoldDB" id="A0A212JDI8"/>
<evidence type="ECO:0000256" key="1">
    <source>
        <dbReference type="ARBA" id="ARBA00023015"/>
    </source>
</evidence>
<dbReference type="PROSITE" id="PS01124">
    <property type="entry name" value="HTH_ARAC_FAMILY_2"/>
    <property type="match status" value="1"/>
</dbReference>
<protein>
    <submittedName>
        <fullName evidence="5">Transcriptional regulator, AraC family</fullName>
    </submittedName>
</protein>
<dbReference type="Pfam" id="PF12833">
    <property type="entry name" value="HTH_18"/>
    <property type="match status" value="1"/>
</dbReference>
<keyword evidence="2" id="KW-0238">DNA-binding</keyword>
<proteinExistence type="predicted"/>
<keyword evidence="1" id="KW-0805">Transcription regulation</keyword>
<dbReference type="InterPro" id="IPR020449">
    <property type="entry name" value="Tscrpt_reg_AraC-type_HTH"/>
</dbReference>
<dbReference type="GO" id="GO:0043565">
    <property type="term" value="F:sequence-specific DNA binding"/>
    <property type="evidence" value="ECO:0007669"/>
    <property type="project" value="InterPro"/>
</dbReference>
<evidence type="ECO:0000256" key="3">
    <source>
        <dbReference type="ARBA" id="ARBA00023163"/>
    </source>
</evidence>
<dbReference type="EMBL" id="FLUN01000001">
    <property type="protein sequence ID" value="SBV97511.1"/>
    <property type="molecule type" value="Genomic_DNA"/>
</dbReference>
<feature type="domain" description="HTH araC/xylS-type" evidence="4">
    <location>
        <begin position="218"/>
        <end position="316"/>
    </location>
</feature>
<evidence type="ECO:0000313" key="5">
    <source>
        <dbReference type="EMBL" id="SBV97511.1"/>
    </source>
</evidence>
<keyword evidence="3" id="KW-0804">Transcription</keyword>
<evidence type="ECO:0000256" key="2">
    <source>
        <dbReference type="ARBA" id="ARBA00023125"/>
    </source>
</evidence>
<dbReference type="PRINTS" id="PR00032">
    <property type="entry name" value="HTHARAC"/>
</dbReference>
<dbReference type="PANTHER" id="PTHR47893:SF1">
    <property type="entry name" value="REGULATORY PROTEIN PCHR"/>
    <property type="match status" value="1"/>
</dbReference>
<name>A0A212JDI8_9FIRM</name>
<dbReference type="PANTHER" id="PTHR47893">
    <property type="entry name" value="REGULATORY PROTEIN PCHR"/>
    <property type="match status" value="1"/>
</dbReference>
<dbReference type="InterPro" id="IPR053142">
    <property type="entry name" value="PchR_regulatory_protein"/>
</dbReference>
<dbReference type="SUPFAM" id="SSF46689">
    <property type="entry name" value="Homeodomain-like"/>
    <property type="match status" value="2"/>
</dbReference>
<organism evidence="5">
    <name type="scientific">uncultured Eubacteriales bacterium</name>
    <dbReference type="NCBI Taxonomy" id="172733"/>
    <lineage>
        <taxon>Bacteria</taxon>
        <taxon>Bacillati</taxon>
        <taxon>Bacillota</taxon>
        <taxon>Clostridia</taxon>
        <taxon>Eubacteriales</taxon>
        <taxon>environmental samples</taxon>
    </lineage>
</organism>
<accession>A0A212JDI8</accession>
<dbReference type="InterPro" id="IPR018060">
    <property type="entry name" value="HTH_AraC"/>
</dbReference>
<dbReference type="SMART" id="SM00342">
    <property type="entry name" value="HTH_ARAC"/>
    <property type="match status" value="1"/>
</dbReference>
<dbReference type="InterPro" id="IPR009057">
    <property type="entry name" value="Homeodomain-like_sf"/>
</dbReference>
<gene>
    <name evidence="5" type="ORF">KL86CLO1_10920</name>
</gene>